<dbReference type="EMBL" id="LSYV01000002">
    <property type="protein sequence ID" value="KXZ56961.1"/>
    <property type="molecule type" value="Genomic_DNA"/>
</dbReference>
<evidence type="ECO:0000256" key="1">
    <source>
        <dbReference type="SAM" id="MobiDB-lite"/>
    </source>
</evidence>
<proteinExistence type="predicted"/>
<keyword evidence="3" id="KW-1185">Reference proteome</keyword>
<comment type="caution">
    <text evidence="2">The sequence shown here is derived from an EMBL/GenBank/DDBJ whole genome shotgun (WGS) entry which is preliminary data.</text>
</comment>
<dbReference type="Proteomes" id="UP000075714">
    <property type="component" value="Unassembled WGS sequence"/>
</dbReference>
<name>A0A150H4H3_GONPE</name>
<feature type="region of interest" description="Disordered" evidence="1">
    <location>
        <begin position="97"/>
        <end position="116"/>
    </location>
</feature>
<gene>
    <name evidence="2" type="ORF">GPECTOR_1g867</name>
</gene>
<reference evidence="3" key="1">
    <citation type="journal article" date="2016" name="Nat. Commun.">
        <title>The Gonium pectorale genome demonstrates co-option of cell cycle regulation during the evolution of multicellularity.</title>
        <authorList>
            <person name="Hanschen E.R."/>
            <person name="Marriage T.N."/>
            <person name="Ferris P.J."/>
            <person name="Hamaji T."/>
            <person name="Toyoda A."/>
            <person name="Fujiyama A."/>
            <person name="Neme R."/>
            <person name="Noguchi H."/>
            <person name="Minakuchi Y."/>
            <person name="Suzuki M."/>
            <person name="Kawai-Toyooka H."/>
            <person name="Smith D.R."/>
            <person name="Sparks H."/>
            <person name="Anderson J."/>
            <person name="Bakaric R."/>
            <person name="Luria V."/>
            <person name="Karger A."/>
            <person name="Kirschner M.W."/>
            <person name="Durand P.M."/>
            <person name="Michod R.E."/>
            <person name="Nozaki H."/>
            <person name="Olson B.J."/>
        </authorList>
    </citation>
    <scope>NUCLEOTIDE SEQUENCE [LARGE SCALE GENOMIC DNA]</scope>
    <source>
        <strain evidence="3">NIES-2863</strain>
    </source>
</reference>
<protein>
    <submittedName>
        <fullName evidence="2">Uncharacterized protein</fullName>
    </submittedName>
</protein>
<evidence type="ECO:0000313" key="3">
    <source>
        <dbReference type="Proteomes" id="UP000075714"/>
    </source>
</evidence>
<feature type="compositionally biased region" description="Polar residues" evidence="1">
    <location>
        <begin position="97"/>
        <end position="111"/>
    </location>
</feature>
<evidence type="ECO:0000313" key="2">
    <source>
        <dbReference type="EMBL" id="KXZ56961.1"/>
    </source>
</evidence>
<sequence length="159" mass="17118">MYVYISESSYCYGEDGYGKFAYESYGGDLKAPDARALGLTDMFIPPSAELARLKGSVALPICNGESVCKAARVTFNIDVKCPTSPFGGRSSSMFSYPSTGTTERYRSQGNQCAPEDGQAFPPSALQLTIDGISLAKIPFGISNSFSYNTYSSTQLTSRK</sequence>
<organism evidence="2 3">
    <name type="scientific">Gonium pectorale</name>
    <name type="common">Green alga</name>
    <dbReference type="NCBI Taxonomy" id="33097"/>
    <lineage>
        <taxon>Eukaryota</taxon>
        <taxon>Viridiplantae</taxon>
        <taxon>Chlorophyta</taxon>
        <taxon>core chlorophytes</taxon>
        <taxon>Chlorophyceae</taxon>
        <taxon>CS clade</taxon>
        <taxon>Chlamydomonadales</taxon>
        <taxon>Volvocaceae</taxon>
        <taxon>Gonium</taxon>
    </lineage>
</organism>
<accession>A0A150H4H3</accession>
<dbReference type="AlphaFoldDB" id="A0A150H4H3"/>